<protein>
    <recommendedName>
        <fullName evidence="8">NACHT domain-containing protein</fullName>
    </recommendedName>
</protein>
<evidence type="ECO:0000259" key="4">
    <source>
        <dbReference type="Pfam" id="PF22939"/>
    </source>
</evidence>
<proteinExistence type="predicted"/>
<dbReference type="InterPro" id="IPR027417">
    <property type="entry name" value="P-loop_NTPase"/>
</dbReference>
<comment type="caution">
    <text evidence="6">The sequence shown here is derived from an EMBL/GenBank/DDBJ whole genome shotgun (WGS) entry which is preliminary data.</text>
</comment>
<keyword evidence="1" id="KW-0677">Repeat</keyword>
<dbReference type="PROSITE" id="PS50088">
    <property type="entry name" value="ANK_REPEAT"/>
    <property type="match status" value="1"/>
</dbReference>
<dbReference type="PANTHER" id="PTHR10039">
    <property type="entry name" value="AMELOGENIN"/>
    <property type="match status" value="1"/>
</dbReference>
<feature type="domain" description="GPI inositol-deacylase winged helix" evidence="4">
    <location>
        <begin position="361"/>
        <end position="439"/>
    </location>
</feature>
<dbReference type="Pfam" id="PF12796">
    <property type="entry name" value="Ank_2"/>
    <property type="match status" value="1"/>
</dbReference>
<dbReference type="Gene3D" id="3.40.50.300">
    <property type="entry name" value="P-loop containing nucleotide triphosphate hydrolases"/>
    <property type="match status" value="1"/>
</dbReference>
<reference evidence="6" key="1">
    <citation type="submission" date="2023-03" db="EMBL/GenBank/DDBJ databases">
        <title>Massive genome expansion in bonnet fungi (Mycena s.s.) driven by repeated elements and novel gene families across ecological guilds.</title>
        <authorList>
            <consortium name="Lawrence Berkeley National Laboratory"/>
            <person name="Harder C.B."/>
            <person name="Miyauchi S."/>
            <person name="Viragh M."/>
            <person name="Kuo A."/>
            <person name="Thoen E."/>
            <person name="Andreopoulos B."/>
            <person name="Lu D."/>
            <person name="Skrede I."/>
            <person name="Drula E."/>
            <person name="Henrissat B."/>
            <person name="Morin E."/>
            <person name="Kohler A."/>
            <person name="Barry K."/>
            <person name="LaButti K."/>
            <person name="Morin E."/>
            <person name="Salamov A."/>
            <person name="Lipzen A."/>
            <person name="Mereny Z."/>
            <person name="Hegedus B."/>
            <person name="Baldrian P."/>
            <person name="Stursova M."/>
            <person name="Weitz H."/>
            <person name="Taylor A."/>
            <person name="Grigoriev I.V."/>
            <person name="Nagy L.G."/>
            <person name="Martin F."/>
            <person name="Kauserud H."/>
        </authorList>
    </citation>
    <scope>NUCLEOTIDE SEQUENCE</scope>
    <source>
        <strain evidence="6">CBHHK002</strain>
    </source>
</reference>
<dbReference type="PANTHER" id="PTHR10039:SF15">
    <property type="entry name" value="NACHT DOMAIN-CONTAINING PROTEIN"/>
    <property type="match status" value="1"/>
</dbReference>
<dbReference type="SUPFAM" id="SSF48403">
    <property type="entry name" value="Ankyrin repeat"/>
    <property type="match status" value="1"/>
</dbReference>
<feature type="repeat" description="ANK" evidence="2">
    <location>
        <begin position="643"/>
        <end position="675"/>
    </location>
</feature>
<feature type="compositionally biased region" description="Gly residues" evidence="3">
    <location>
        <begin position="18"/>
        <end position="37"/>
    </location>
</feature>
<dbReference type="InterPro" id="IPR002110">
    <property type="entry name" value="Ankyrin_rpt"/>
</dbReference>
<evidence type="ECO:0000259" key="5">
    <source>
        <dbReference type="Pfam" id="PF24883"/>
    </source>
</evidence>
<name>A0AAD7EFG6_9AGAR</name>
<evidence type="ECO:0008006" key="8">
    <source>
        <dbReference type="Google" id="ProtNLM"/>
    </source>
</evidence>
<gene>
    <name evidence="6" type="ORF">DFH08DRAFT_1086305</name>
</gene>
<dbReference type="InterPro" id="IPR056884">
    <property type="entry name" value="NPHP3-like_N"/>
</dbReference>
<evidence type="ECO:0000313" key="7">
    <source>
        <dbReference type="Proteomes" id="UP001218218"/>
    </source>
</evidence>
<feature type="compositionally biased region" description="Polar residues" evidence="3">
    <location>
        <begin position="1"/>
        <end position="16"/>
    </location>
</feature>
<dbReference type="InterPro" id="IPR036770">
    <property type="entry name" value="Ankyrin_rpt-contain_sf"/>
</dbReference>
<dbReference type="Pfam" id="PF22939">
    <property type="entry name" value="WHD_GPIID"/>
    <property type="match status" value="1"/>
</dbReference>
<evidence type="ECO:0000256" key="1">
    <source>
        <dbReference type="ARBA" id="ARBA00022737"/>
    </source>
</evidence>
<evidence type="ECO:0000256" key="3">
    <source>
        <dbReference type="SAM" id="MobiDB-lite"/>
    </source>
</evidence>
<dbReference type="SMART" id="SM00248">
    <property type="entry name" value="ANK"/>
    <property type="match status" value="5"/>
</dbReference>
<organism evidence="6 7">
    <name type="scientific">Mycena albidolilacea</name>
    <dbReference type="NCBI Taxonomy" id="1033008"/>
    <lineage>
        <taxon>Eukaryota</taxon>
        <taxon>Fungi</taxon>
        <taxon>Dikarya</taxon>
        <taxon>Basidiomycota</taxon>
        <taxon>Agaricomycotina</taxon>
        <taxon>Agaricomycetes</taxon>
        <taxon>Agaricomycetidae</taxon>
        <taxon>Agaricales</taxon>
        <taxon>Marasmiineae</taxon>
        <taxon>Mycenaceae</taxon>
        <taxon>Mycena</taxon>
    </lineage>
</organism>
<keyword evidence="2" id="KW-0040">ANK repeat</keyword>
<sequence length="774" mass="85577">MPPQASESHTVNQYINGSSGGSGGTGGEQGGGGGSGEGPSITYGIKTQQVTINHHGIQPHPAAERTQIIEWLSPINFFLRHADISRARQAGTGGWLLADPLFKKWESGSGRTLWCRGIPGAGKTVLVSKVVDYLGANCKNNNIGVACIYLNHKEADEQTPSKLLAGLWRQLVLDKDIGTPAKKLYQAHSEKHTSPSLDEVVHVLRSSFGEFSKVYIIVDAIDEYPEAHRRILLQRLAAMGPTFNLMITSRPHLTPDASLLNLRALEIRANDDDVRKYIDAQIQTSSRLLEHVQSLPKLRRDIHSKINSRTVDGMFLLAKLHIESLSTKNAIQTVRETLTDLPKNLHANYNAVMQRIESQNEEDRKTARSALIWVVNAKRPLKVSELIVALAIEPGARRLNTANVLGIDIILAVCAGLVTVDRRSSVVRLVHFTAQEYLDSIQAQRFPDAQTEITRTLLTFLAFDVFPNSLPSRRTQGFAFGLARRRQPELPPLLEYSQYCLEHAAGQPEAQLRSMIVEFLGRAVRWKQVMEFTWSLPLWIYPWPSQPAPLWIAAAANLLDTAKFLLEGVPLRKHPNSAATIAVALDWGHSQMVELLLKNGADGNQWCEPYRAPLVVVASHFGLENIVRVLIDHGADLNAQGWEYGTALADASYSGRESIVQLLLANGADVNMRDQKYGSAIKAASQRGNKSIVQLLITHGSKTKAESSGLKLGKEESIYECSGSESGEEELTDEEGSGPEWSEGEFTDEESSGSEWREREFTDGVWNYTMLAIR</sequence>
<dbReference type="EMBL" id="JARIHO010000055">
    <property type="protein sequence ID" value="KAJ7318937.1"/>
    <property type="molecule type" value="Genomic_DNA"/>
</dbReference>
<dbReference type="InterPro" id="IPR054471">
    <property type="entry name" value="GPIID_WHD"/>
</dbReference>
<evidence type="ECO:0000256" key="2">
    <source>
        <dbReference type="PROSITE-ProRule" id="PRU00023"/>
    </source>
</evidence>
<dbReference type="PROSITE" id="PS50297">
    <property type="entry name" value="ANK_REP_REGION"/>
    <property type="match status" value="1"/>
</dbReference>
<feature type="domain" description="Nephrocystin 3-like N-terminal" evidence="5">
    <location>
        <begin position="91"/>
        <end position="250"/>
    </location>
</feature>
<dbReference type="Pfam" id="PF24883">
    <property type="entry name" value="NPHP3_N"/>
    <property type="match status" value="1"/>
</dbReference>
<dbReference type="Proteomes" id="UP001218218">
    <property type="component" value="Unassembled WGS sequence"/>
</dbReference>
<dbReference type="Gene3D" id="1.25.40.20">
    <property type="entry name" value="Ankyrin repeat-containing domain"/>
    <property type="match status" value="1"/>
</dbReference>
<feature type="region of interest" description="Disordered" evidence="3">
    <location>
        <begin position="1"/>
        <end position="42"/>
    </location>
</feature>
<dbReference type="SUPFAM" id="SSF52540">
    <property type="entry name" value="P-loop containing nucleoside triphosphate hydrolases"/>
    <property type="match status" value="1"/>
</dbReference>
<feature type="region of interest" description="Disordered" evidence="3">
    <location>
        <begin position="721"/>
        <end position="759"/>
    </location>
</feature>
<accession>A0AAD7EFG6</accession>
<keyword evidence="7" id="KW-1185">Reference proteome</keyword>
<dbReference type="AlphaFoldDB" id="A0AAD7EFG6"/>
<evidence type="ECO:0000313" key="6">
    <source>
        <dbReference type="EMBL" id="KAJ7318937.1"/>
    </source>
</evidence>
<feature type="compositionally biased region" description="Acidic residues" evidence="3">
    <location>
        <begin position="726"/>
        <end position="752"/>
    </location>
</feature>